<protein>
    <submittedName>
        <fullName evidence="1">Uncharacterized protein</fullName>
    </submittedName>
</protein>
<gene>
    <name evidence="1" type="ORF">QJS10_CPA03g02480</name>
</gene>
<dbReference type="AlphaFoldDB" id="A0AAV9F9C1"/>
<dbReference type="EMBL" id="JAUJYO010000003">
    <property type="protein sequence ID" value="KAK1320843.1"/>
    <property type="molecule type" value="Genomic_DNA"/>
</dbReference>
<proteinExistence type="predicted"/>
<name>A0AAV9F9C1_ACOCL</name>
<reference evidence="1" key="1">
    <citation type="journal article" date="2023" name="Nat. Commun.">
        <title>Diploid and tetraploid genomes of Acorus and the evolution of monocots.</title>
        <authorList>
            <person name="Ma L."/>
            <person name="Liu K.W."/>
            <person name="Li Z."/>
            <person name="Hsiao Y.Y."/>
            <person name="Qi Y."/>
            <person name="Fu T."/>
            <person name="Tang G.D."/>
            <person name="Zhang D."/>
            <person name="Sun W.H."/>
            <person name="Liu D.K."/>
            <person name="Li Y."/>
            <person name="Chen G.Z."/>
            <person name="Liu X.D."/>
            <person name="Liao X.Y."/>
            <person name="Jiang Y.T."/>
            <person name="Yu X."/>
            <person name="Hao Y."/>
            <person name="Huang J."/>
            <person name="Zhao X.W."/>
            <person name="Ke S."/>
            <person name="Chen Y.Y."/>
            <person name="Wu W.L."/>
            <person name="Hsu J.L."/>
            <person name="Lin Y.F."/>
            <person name="Huang M.D."/>
            <person name="Li C.Y."/>
            <person name="Huang L."/>
            <person name="Wang Z.W."/>
            <person name="Zhao X."/>
            <person name="Zhong W.Y."/>
            <person name="Peng D.H."/>
            <person name="Ahmad S."/>
            <person name="Lan S."/>
            <person name="Zhang J.S."/>
            <person name="Tsai W.C."/>
            <person name="Van de Peer Y."/>
            <person name="Liu Z.J."/>
        </authorList>
    </citation>
    <scope>NUCLEOTIDE SEQUENCE</scope>
    <source>
        <strain evidence="1">CP</strain>
    </source>
</reference>
<evidence type="ECO:0000313" key="1">
    <source>
        <dbReference type="EMBL" id="KAK1320843.1"/>
    </source>
</evidence>
<keyword evidence="2" id="KW-1185">Reference proteome</keyword>
<comment type="caution">
    <text evidence="1">The sequence shown here is derived from an EMBL/GenBank/DDBJ whole genome shotgun (WGS) entry which is preliminary data.</text>
</comment>
<organism evidence="1 2">
    <name type="scientific">Acorus calamus</name>
    <name type="common">Sweet flag</name>
    <dbReference type="NCBI Taxonomy" id="4465"/>
    <lineage>
        <taxon>Eukaryota</taxon>
        <taxon>Viridiplantae</taxon>
        <taxon>Streptophyta</taxon>
        <taxon>Embryophyta</taxon>
        <taxon>Tracheophyta</taxon>
        <taxon>Spermatophyta</taxon>
        <taxon>Magnoliopsida</taxon>
        <taxon>Liliopsida</taxon>
        <taxon>Acoraceae</taxon>
        <taxon>Acorus</taxon>
    </lineage>
</organism>
<accession>A0AAV9F9C1</accession>
<sequence length="111" mass="11777">MGKLEKDPVIHHFSHPHPLELTNHKQQTHDTQPALHVTQVSLDGSTGASVAGTTSTSTAQNCLAKSSTHAILNRSMPSPSLPLHSTLSDPLNATLVERRGKASATTARSAR</sequence>
<evidence type="ECO:0000313" key="2">
    <source>
        <dbReference type="Proteomes" id="UP001180020"/>
    </source>
</evidence>
<reference evidence="1" key="2">
    <citation type="submission" date="2023-06" db="EMBL/GenBank/DDBJ databases">
        <authorList>
            <person name="Ma L."/>
            <person name="Liu K.-W."/>
            <person name="Li Z."/>
            <person name="Hsiao Y.-Y."/>
            <person name="Qi Y."/>
            <person name="Fu T."/>
            <person name="Tang G."/>
            <person name="Zhang D."/>
            <person name="Sun W.-H."/>
            <person name="Liu D.-K."/>
            <person name="Li Y."/>
            <person name="Chen G.-Z."/>
            <person name="Liu X.-D."/>
            <person name="Liao X.-Y."/>
            <person name="Jiang Y.-T."/>
            <person name="Yu X."/>
            <person name="Hao Y."/>
            <person name="Huang J."/>
            <person name="Zhao X.-W."/>
            <person name="Ke S."/>
            <person name="Chen Y.-Y."/>
            <person name="Wu W.-L."/>
            <person name="Hsu J.-L."/>
            <person name="Lin Y.-F."/>
            <person name="Huang M.-D."/>
            <person name="Li C.-Y."/>
            <person name="Huang L."/>
            <person name="Wang Z.-W."/>
            <person name="Zhao X."/>
            <person name="Zhong W.-Y."/>
            <person name="Peng D.-H."/>
            <person name="Ahmad S."/>
            <person name="Lan S."/>
            <person name="Zhang J.-S."/>
            <person name="Tsai W.-C."/>
            <person name="Van De Peer Y."/>
            <person name="Liu Z.-J."/>
        </authorList>
    </citation>
    <scope>NUCLEOTIDE SEQUENCE</scope>
    <source>
        <strain evidence="1">CP</strain>
        <tissue evidence="1">Leaves</tissue>
    </source>
</reference>
<dbReference type="Proteomes" id="UP001180020">
    <property type="component" value="Unassembled WGS sequence"/>
</dbReference>